<dbReference type="OrthoDB" id="10267031at2759"/>
<evidence type="ECO:0000256" key="1">
    <source>
        <dbReference type="ARBA" id="ARBA00008482"/>
    </source>
</evidence>
<keyword evidence="4" id="KW-1185">Reference proteome</keyword>
<keyword evidence="3" id="KW-0648">Protein biosynthesis</keyword>
<protein>
    <submittedName>
        <fullName evidence="3">Eukaryotic translation initiation factor 3 subunit M</fullName>
    </submittedName>
</protein>
<feature type="domain" description="PCI" evidence="2">
    <location>
        <begin position="183"/>
        <end position="341"/>
    </location>
</feature>
<evidence type="ECO:0000313" key="3">
    <source>
        <dbReference type="EMBL" id="KAA0195920.1"/>
    </source>
</evidence>
<dbReference type="PROSITE" id="PS50250">
    <property type="entry name" value="PCI"/>
    <property type="match status" value="1"/>
</dbReference>
<evidence type="ECO:0000313" key="4">
    <source>
        <dbReference type="Proteomes" id="UP000728185"/>
    </source>
</evidence>
<sequence length="341" mass="38941">MRIDIFMPGTDAQVVTELKRFLKNNGAKSLDSSECREDEWVEEFRKCIKHVNVCWRSESMSESDVNDVLTTVATLVVQLPVNQSEVIAELCEQYEDFSGDNLRKHQSKLFSLNLLFHGIPPNSNSKCLIYLTLLSCALKCSVVHQITTDPKKVASWLDVCLCTPEERRKVWWKLHETYSELGESRRATEALVYLLSTYNDDSAAQARPVAIKCIISVMQDPSLLAHDQLYALKPIQFLEGEPVHDFFKIFLSGNLATFKAFIKKHPDFLKQNGLDEDACRHKLRMLTLMQVSENQTEISYDAAVKELELPLEELEPFIIEGMFHGPTFHHPDLSCDTRVVS</sequence>
<organism evidence="3 4">
    <name type="scientific">Fasciolopsis buskii</name>
    <dbReference type="NCBI Taxonomy" id="27845"/>
    <lineage>
        <taxon>Eukaryota</taxon>
        <taxon>Metazoa</taxon>
        <taxon>Spiralia</taxon>
        <taxon>Lophotrochozoa</taxon>
        <taxon>Platyhelminthes</taxon>
        <taxon>Trematoda</taxon>
        <taxon>Digenea</taxon>
        <taxon>Plagiorchiida</taxon>
        <taxon>Echinostomata</taxon>
        <taxon>Echinostomatoidea</taxon>
        <taxon>Fasciolidae</taxon>
        <taxon>Fasciolopsis</taxon>
    </lineage>
</organism>
<dbReference type="GO" id="GO:0002183">
    <property type="term" value="P:cytoplasmic translational initiation"/>
    <property type="evidence" value="ECO:0007669"/>
    <property type="project" value="TreeGrafter"/>
</dbReference>
<dbReference type="AlphaFoldDB" id="A0A8E0S273"/>
<reference evidence="3" key="1">
    <citation type="submission" date="2019-05" db="EMBL/GenBank/DDBJ databases">
        <title>Annotation for the trematode Fasciolopsis buski.</title>
        <authorList>
            <person name="Choi Y.-J."/>
        </authorList>
    </citation>
    <scope>NUCLEOTIDE SEQUENCE</scope>
    <source>
        <strain evidence="3">HT</strain>
        <tissue evidence="3">Whole worm</tissue>
    </source>
</reference>
<keyword evidence="3" id="KW-0396">Initiation factor</keyword>
<dbReference type="PANTHER" id="PTHR15350">
    <property type="entry name" value="COP9 SIGNALOSOME COMPLEX SUBUNIT 7/DENDRITIC CELL PROTEIN GA17"/>
    <property type="match status" value="1"/>
</dbReference>
<comment type="similarity">
    <text evidence="1">Belongs to the CSN7/EIF3M family. CSN7 subfamily.</text>
</comment>
<evidence type="ECO:0000259" key="2">
    <source>
        <dbReference type="PROSITE" id="PS50250"/>
    </source>
</evidence>
<dbReference type="InterPro" id="IPR045237">
    <property type="entry name" value="COPS7/eIF3m"/>
</dbReference>
<comment type="caution">
    <text evidence="3">The sequence shown here is derived from an EMBL/GenBank/DDBJ whole genome shotgun (WGS) entry which is preliminary data.</text>
</comment>
<gene>
    <name evidence="3" type="ORF">FBUS_06300</name>
</gene>
<dbReference type="EMBL" id="LUCM01003351">
    <property type="protein sequence ID" value="KAA0195920.1"/>
    <property type="molecule type" value="Genomic_DNA"/>
</dbReference>
<proteinExistence type="inferred from homology"/>
<name>A0A8E0S273_9TREM</name>
<dbReference type="GO" id="GO:0003743">
    <property type="term" value="F:translation initiation factor activity"/>
    <property type="evidence" value="ECO:0007669"/>
    <property type="project" value="UniProtKB-KW"/>
</dbReference>
<dbReference type="InterPro" id="IPR000717">
    <property type="entry name" value="PCI_dom"/>
</dbReference>
<dbReference type="GO" id="GO:0005852">
    <property type="term" value="C:eukaryotic translation initiation factor 3 complex"/>
    <property type="evidence" value="ECO:0007669"/>
    <property type="project" value="TreeGrafter"/>
</dbReference>
<accession>A0A8E0S273</accession>
<dbReference type="Proteomes" id="UP000728185">
    <property type="component" value="Unassembled WGS sequence"/>
</dbReference>
<dbReference type="PANTHER" id="PTHR15350:SF2">
    <property type="entry name" value="EUKARYOTIC TRANSLATION INITIATION FACTOR 3 SUBUNIT M"/>
    <property type="match status" value="1"/>
</dbReference>